<sequence length="507" mass="57363">MKLSVKLIILVILVHAFPLVWAQDIQPSTQMGPDFDIGINSTVSQIFGNDESGFYMVRNSRRSASSKCEIERVNNKLVTTKRVPIPLEAKGKHLFYHSARKIGGKPVIFSTFRNGKTKKRFLFAQFLHPETLKPAGKVRLVKEVGMANRLRSGYFFIKESQDKSKLMVLAVHSLEKKENLRISYVLLDHTLEKIKETELTLPYSPKDLSVSSCIVLNNGTPFLLARIKNRKSDKKGAPHHYKIFGCYDNLYSPVEYFPGLQGGSPFSVDIASNKSDEVFYCGFYGNDKKEKEAHGTFFMKIDGQNRKVLASKYNPFQKYTIMEGISGKEKNTVIKKGEKGINNLVYRNLIPQENGGAILVGEQLTVQYKQSGKTGPTIIISRCKDILITDFSPDGNIVLEKRIDKFTTLFDMISGGFSLIKLDDTYQIIYGENEKGRIPSYFHLTIDADGNTRKSNYQLPKNTLLYLSGIDIEDKKRPIILGRKSNVINSKKHFYMRVNLPSPSSPQ</sequence>
<dbReference type="KEGG" id="fax:FUAX_54250"/>
<dbReference type="Proteomes" id="UP001348817">
    <property type="component" value="Plasmid pFA9"/>
</dbReference>
<feature type="signal peptide" evidence="1">
    <location>
        <begin position="1"/>
        <end position="22"/>
    </location>
</feature>
<dbReference type="EMBL" id="AP025323">
    <property type="protein sequence ID" value="BDD12993.1"/>
    <property type="molecule type" value="Genomic_DNA"/>
</dbReference>
<accession>A0AAU9CYF2</accession>
<reference evidence="2 3" key="1">
    <citation type="submission" date="2021-12" db="EMBL/GenBank/DDBJ databases">
        <title>Genome sequencing of bacteria with rrn-lacking chromosome and rrn-plasmid.</title>
        <authorList>
            <person name="Anda M."/>
            <person name="Iwasaki W."/>
        </authorList>
    </citation>
    <scope>NUCLEOTIDE SEQUENCE [LARGE SCALE GENOMIC DNA]</scope>
    <source>
        <strain evidence="2 3">DSM 100852</strain>
        <plasmid evidence="2 3">pFA9</plasmid>
    </source>
</reference>
<proteinExistence type="predicted"/>
<evidence type="ECO:0000256" key="1">
    <source>
        <dbReference type="SAM" id="SignalP"/>
    </source>
</evidence>
<feature type="chain" id="PRO_5043840742" evidence="1">
    <location>
        <begin position="23"/>
        <end position="507"/>
    </location>
</feature>
<keyword evidence="3" id="KW-1185">Reference proteome</keyword>
<organism evidence="2 3">
    <name type="scientific">Fulvitalea axinellae</name>
    <dbReference type="NCBI Taxonomy" id="1182444"/>
    <lineage>
        <taxon>Bacteria</taxon>
        <taxon>Pseudomonadati</taxon>
        <taxon>Bacteroidota</taxon>
        <taxon>Cytophagia</taxon>
        <taxon>Cytophagales</taxon>
        <taxon>Persicobacteraceae</taxon>
        <taxon>Fulvitalea</taxon>
    </lineage>
</organism>
<keyword evidence="1" id="KW-0732">Signal</keyword>
<dbReference type="AlphaFoldDB" id="A0AAU9CYF2"/>
<evidence type="ECO:0000313" key="3">
    <source>
        <dbReference type="Proteomes" id="UP001348817"/>
    </source>
</evidence>
<gene>
    <name evidence="2" type="ORF">FUAX_54250</name>
</gene>
<geneLocation type="plasmid" evidence="2 3">
    <name>pFA9</name>
</geneLocation>
<name>A0AAU9CYF2_9BACT</name>
<keyword evidence="2" id="KW-0614">Plasmid</keyword>
<evidence type="ECO:0000313" key="2">
    <source>
        <dbReference type="EMBL" id="BDD12993.1"/>
    </source>
</evidence>
<protein>
    <submittedName>
        <fullName evidence="2">Uncharacterized protein</fullName>
    </submittedName>
</protein>